<comment type="similarity">
    <text evidence="2">Belongs to the ABC-4 integral membrane protein family. LolC/E subfamily.</text>
</comment>
<dbReference type="OrthoDB" id="9808461at2"/>
<keyword evidence="6 7" id="KW-0472">Membrane</keyword>
<comment type="subcellular location">
    <subcellularLocation>
        <location evidence="1">Cell membrane</location>
        <topology evidence="1">Multi-pass membrane protein</topology>
    </subcellularLocation>
</comment>
<feature type="transmembrane region" description="Helical" evidence="7">
    <location>
        <begin position="271"/>
        <end position="296"/>
    </location>
</feature>
<keyword evidence="4 7" id="KW-0812">Transmembrane</keyword>
<evidence type="ECO:0000256" key="4">
    <source>
        <dbReference type="ARBA" id="ARBA00022692"/>
    </source>
</evidence>
<dbReference type="InterPro" id="IPR003838">
    <property type="entry name" value="ABC3_permease_C"/>
</dbReference>
<dbReference type="PANTHER" id="PTHR30489">
    <property type="entry name" value="LIPOPROTEIN-RELEASING SYSTEM TRANSMEMBRANE PROTEIN LOLE"/>
    <property type="match status" value="1"/>
</dbReference>
<evidence type="ECO:0000256" key="5">
    <source>
        <dbReference type="ARBA" id="ARBA00022989"/>
    </source>
</evidence>
<reference evidence="9 10" key="1">
    <citation type="submission" date="2016-10" db="EMBL/GenBank/DDBJ databases">
        <authorList>
            <person name="Varghese N."/>
            <person name="Submissions S."/>
        </authorList>
    </citation>
    <scope>NUCLEOTIDE SEQUENCE [LARGE SCALE GENOMIC DNA]</scope>
    <source>
        <strain evidence="9 10">22B</strain>
    </source>
</reference>
<dbReference type="AlphaFoldDB" id="A0A662ZE03"/>
<evidence type="ECO:0000256" key="2">
    <source>
        <dbReference type="ARBA" id="ARBA00005236"/>
    </source>
</evidence>
<dbReference type="Pfam" id="PF02687">
    <property type="entry name" value="FtsX"/>
    <property type="match status" value="1"/>
</dbReference>
<dbReference type="EMBL" id="FOSF01000066">
    <property type="protein sequence ID" value="SFK39175.1"/>
    <property type="molecule type" value="Genomic_DNA"/>
</dbReference>
<feature type="domain" description="ABC3 transporter permease C-terminal" evidence="8">
    <location>
        <begin position="275"/>
        <end position="391"/>
    </location>
</feature>
<dbReference type="GO" id="GO:0044874">
    <property type="term" value="P:lipoprotein localization to outer membrane"/>
    <property type="evidence" value="ECO:0007669"/>
    <property type="project" value="TreeGrafter"/>
</dbReference>
<protein>
    <submittedName>
        <fullName evidence="9">Lipoprotein-releasing system permease protein</fullName>
    </submittedName>
</protein>
<proteinExistence type="inferred from homology"/>
<evidence type="ECO:0000313" key="10">
    <source>
        <dbReference type="Proteomes" id="UP000243374"/>
    </source>
</evidence>
<dbReference type="Proteomes" id="UP000243374">
    <property type="component" value="Unassembled WGS sequence"/>
</dbReference>
<evidence type="ECO:0000313" key="9">
    <source>
        <dbReference type="EMBL" id="SFK39175.1"/>
    </source>
</evidence>
<organism evidence="9 10">
    <name type="scientific">Succinivibrio dextrinosolvens</name>
    <dbReference type="NCBI Taxonomy" id="83771"/>
    <lineage>
        <taxon>Bacteria</taxon>
        <taxon>Pseudomonadati</taxon>
        <taxon>Pseudomonadota</taxon>
        <taxon>Gammaproteobacteria</taxon>
        <taxon>Aeromonadales</taxon>
        <taxon>Succinivibrionaceae</taxon>
        <taxon>Succinivibrio</taxon>
    </lineage>
</organism>
<feature type="transmembrane region" description="Helical" evidence="7">
    <location>
        <begin position="365"/>
        <end position="388"/>
    </location>
</feature>
<keyword evidence="5 7" id="KW-1133">Transmembrane helix</keyword>
<feature type="transmembrane region" description="Helical" evidence="7">
    <location>
        <begin position="317"/>
        <end position="345"/>
    </location>
</feature>
<name>A0A662ZE03_9GAMM</name>
<accession>A0A662ZE03</accession>
<evidence type="ECO:0000259" key="8">
    <source>
        <dbReference type="Pfam" id="PF02687"/>
    </source>
</evidence>
<dbReference type="InterPro" id="IPR051447">
    <property type="entry name" value="Lipoprotein-release_system"/>
</dbReference>
<evidence type="ECO:0000256" key="6">
    <source>
        <dbReference type="ARBA" id="ARBA00023136"/>
    </source>
</evidence>
<evidence type="ECO:0000256" key="7">
    <source>
        <dbReference type="SAM" id="Phobius"/>
    </source>
</evidence>
<dbReference type="GO" id="GO:0098797">
    <property type="term" value="C:plasma membrane protein complex"/>
    <property type="evidence" value="ECO:0007669"/>
    <property type="project" value="TreeGrafter"/>
</dbReference>
<keyword evidence="3" id="KW-1003">Cell membrane</keyword>
<dbReference type="PANTHER" id="PTHR30489:SF0">
    <property type="entry name" value="LIPOPROTEIN-RELEASING SYSTEM TRANSMEMBRANE PROTEIN LOLE"/>
    <property type="match status" value="1"/>
</dbReference>
<feature type="transmembrane region" description="Helical" evidence="7">
    <location>
        <begin position="33"/>
        <end position="54"/>
    </location>
</feature>
<gene>
    <name evidence="9" type="ORF">SAMN04487865_10664</name>
</gene>
<keyword evidence="9" id="KW-0449">Lipoprotein</keyword>
<evidence type="ECO:0000256" key="1">
    <source>
        <dbReference type="ARBA" id="ARBA00004651"/>
    </source>
</evidence>
<evidence type="ECO:0000256" key="3">
    <source>
        <dbReference type="ARBA" id="ARBA00022475"/>
    </source>
</evidence>
<keyword evidence="10" id="KW-1185">Reference proteome</keyword>
<sequence length="402" mass="44342">MFVLKTGLDLRLFHPLTFAIALKYGLNSKAHKFAKFVAILSTVGIAIGVAALIVDTSIMQGLQNRLKKTVLSDTPHLIVETQEDKLPSIMQLNHVMAAAPFVQAQTLMQSQNSLALINLQGLDDTRITYSKGYERKDLNLVAVPEKGSFELNAEAALYIRNDLKLNTDVKLISTINARYTPMGLTPTQRIFTLKKYYSTANSTALDCAVGNYDDVRRFFRMPSKVNSYRIWLTDPFVIDKVTPKIKEMGLNYTDWTSVQGEFFKAVAMEKLTMTIMLCLVIIVASFNIISALAMVVSSRLTEIAIFKTMGLSNMRILNIFLLMGIFVGVIGTAVGIVIGIPLTYYVSDFMSNTGSFGRLPVSIELANILIIGIGSVLMSLLCTLYPAVRAAVTDPVTHLSRG</sequence>